<dbReference type="GO" id="GO:0000987">
    <property type="term" value="F:cis-regulatory region sequence-specific DNA binding"/>
    <property type="evidence" value="ECO:0007669"/>
    <property type="project" value="UniProtKB-ARBA"/>
</dbReference>
<gene>
    <name evidence="11" type="ORF">O3M35_004286</name>
</gene>
<evidence type="ECO:0000313" key="12">
    <source>
        <dbReference type="Proteomes" id="UP001461498"/>
    </source>
</evidence>
<dbReference type="Proteomes" id="UP001461498">
    <property type="component" value="Unassembled WGS sequence"/>
</dbReference>
<dbReference type="SMART" id="SM00389">
    <property type="entry name" value="HOX"/>
    <property type="match status" value="1"/>
</dbReference>
<dbReference type="GO" id="GO:0005634">
    <property type="term" value="C:nucleus"/>
    <property type="evidence" value="ECO:0007669"/>
    <property type="project" value="UniProtKB-SubCell"/>
</dbReference>
<comment type="similarity">
    <text evidence="7">Belongs to the TALE/TGIF homeobox family.</text>
</comment>
<name>A0AAW1CH18_9HEMI</name>
<dbReference type="CDD" id="cd00086">
    <property type="entry name" value="homeodomain"/>
    <property type="match status" value="1"/>
</dbReference>
<comment type="caution">
    <text evidence="11">The sequence shown here is derived from an EMBL/GenBank/DDBJ whole genome shotgun (WGS) entry which is preliminary data.</text>
</comment>
<sequence length="322" mass="36407">MLEDSKKVNFFNLNKTAPIRERRQRKDLSRPYSLPSTASRNFLQTNHMRSYYNKISSNGTKVNNFYNNSREKITNISAENNQNVMISSEENYGSSNSANQNNSWSYDHCSGNEFSWSDIENDSGTGGGNVGSSANNARNSIGISGVRKKRGNLPNESVRILKRWLFDHRYNAYPNDAEKSHLSQEANLTILQVCNWFINARRRILPQMIRQDGEDPMQYMISRRGKRVCAMRFAPMNTQDIQHDLDSSASDDSVDKNENDSSDSGPSMSIEEADHQDYLSSGGTTSDSDGNLTNNEEDPFKCLRVLVEAAMVVRQRELEAGV</sequence>
<dbReference type="EMBL" id="JAPXFL010000014">
    <property type="protein sequence ID" value="KAK9497587.1"/>
    <property type="molecule type" value="Genomic_DNA"/>
</dbReference>
<keyword evidence="2" id="KW-0805">Transcription regulation</keyword>
<evidence type="ECO:0000256" key="7">
    <source>
        <dbReference type="ARBA" id="ARBA00038021"/>
    </source>
</evidence>
<organism evidence="11 12">
    <name type="scientific">Rhynocoris fuscipes</name>
    <dbReference type="NCBI Taxonomy" id="488301"/>
    <lineage>
        <taxon>Eukaryota</taxon>
        <taxon>Metazoa</taxon>
        <taxon>Ecdysozoa</taxon>
        <taxon>Arthropoda</taxon>
        <taxon>Hexapoda</taxon>
        <taxon>Insecta</taxon>
        <taxon>Pterygota</taxon>
        <taxon>Neoptera</taxon>
        <taxon>Paraneoptera</taxon>
        <taxon>Hemiptera</taxon>
        <taxon>Heteroptera</taxon>
        <taxon>Panheteroptera</taxon>
        <taxon>Cimicomorpha</taxon>
        <taxon>Reduviidae</taxon>
        <taxon>Harpactorinae</taxon>
        <taxon>Harpactorini</taxon>
        <taxon>Rhynocoris</taxon>
    </lineage>
</organism>
<evidence type="ECO:0000256" key="4">
    <source>
        <dbReference type="ARBA" id="ARBA00023155"/>
    </source>
</evidence>
<dbReference type="InterPro" id="IPR001356">
    <property type="entry name" value="HD"/>
</dbReference>
<feature type="domain" description="Homeobox" evidence="10">
    <location>
        <begin position="144"/>
        <end position="207"/>
    </location>
</feature>
<dbReference type="GO" id="GO:0009887">
    <property type="term" value="P:animal organ morphogenesis"/>
    <property type="evidence" value="ECO:0007669"/>
    <property type="project" value="UniProtKB-ARBA"/>
</dbReference>
<dbReference type="InterPro" id="IPR009057">
    <property type="entry name" value="Homeodomain-like_sf"/>
</dbReference>
<dbReference type="FunFam" id="1.10.10.60:FF:000059">
    <property type="entry name" value="TGFB-induced factor homeobox 1"/>
    <property type="match status" value="1"/>
</dbReference>
<dbReference type="InterPro" id="IPR050224">
    <property type="entry name" value="TALE_homeobox"/>
</dbReference>
<evidence type="ECO:0000256" key="3">
    <source>
        <dbReference type="ARBA" id="ARBA00023125"/>
    </source>
</evidence>
<keyword evidence="3 8" id="KW-0238">DNA-binding</keyword>
<keyword evidence="6 8" id="KW-0539">Nucleus</keyword>
<evidence type="ECO:0000256" key="9">
    <source>
        <dbReference type="SAM" id="MobiDB-lite"/>
    </source>
</evidence>
<dbReference type="Gene3D" id="1.10.10.60">
    <property type="entry name" value="Homeodomain-like"/>
    <property type="match status" value="1"/>
</dbReference>
<evidence type="ECO:0000259" key="10">
    <source>
        <dbReference type="PROSITE" id="PS50071"/>
    </source>
</evidence>
<evidence type="ECO:0000256" key="5">
    <source>
        <dbReference type="ARBA" id="ARBA00023163"/>
    </source>
</evidence>
<evidence type="ECO:0000256" key="2">
    <source>
        <dbReference type="ARBA" id="ARBA00023015"/>
    </source>
</evidence>
<evidence type="ECO:0000256" key="6">
    <source>
        <dbReference type="ARBA" id="ARBA00023242"/>
    </source>
</evidence>
<evidence type="ECO:0000313" key="11">
    <source>
        <dbReference type="EMBL" id="KAK9497587.1"/>
    </source>
</evidence>
<proteinExistence type="inferred from homology"/>
<evidence type="ECO:0000256" key="8">
    <source>
        <dbReference type="PROSITE-ProRule" id="PRU00108"/>
    </source>
</evidence>
<dbReference type="Pfam" id="PF05920">
    <property type="entry name" value="Homeobox_KN"/>
    <property type="match status" value="1"/>
</dbReference>
<dbReference type="PANTHER" id="PTHR11850">
    <property type="entry name" value="HOMEOBOX PROTEIN TRANSCRIPTION FACTORS"/>
    <property type="match status" value="1"/>
</dbReference>
<dbReference type="GO" id="GO:0006355">
    <property type="term" value="P:regulation of DNA-templated transcription"/>
    <property type="evidence" value="ECO:0007669"/>
    <property type="project" value="InterPro"/>
</dbReference>
<reference evidence="11 12" key="1">
    <citation type="submission" date="2022-12" db="EMBL/GenBank/DDBJ databases">
        <title>Chromosome-level genome assembly of true bugs.</title>
        <authorList>
            <person name="Ma L."/>
            <person name="Li H."/>
        </authorList>
    </citation>
    <scope>NUCLEOTIDE SEQUENCE [LARGE SCALE GENOMIC DNA]</scope>
    <source>
        <strain evidence="11">Lab_2022b</strain>
    </source>
</reference>
<feature type="compositionally biased region" description="Low complexity" evidence="9">
    <location>
        <begin position="280"/>
        <end position="290"/>
    </location>
</feature>
<keyword evidence="12" id="KW-1185">Reference proteome</keyword>
<dbReference type="PROSITE" id="PS50071">
    <property type="entry name" value="HOMEOBOX_2"/>
    <property type="match status" value="1"/>
</dbReference>
<keyword evidence="4 8" id="KW-0371">Homeobox</keyword>
<dbReference type="AlphaFoldDB" id="A0AAW1CH18"/>
<dbReference type="SUPFAM" id="SSF46689">
    <property type="entry name" value="Homeodomain-like"/>
    <property type="match status" value="1"/>
</dbReference>
<dbReference type="InterPro" id="IPR008422">
    <property type="entry name" value="KN_HD"/>
</dbReference>
<feature type="region of interest" description="Disordered" evidence="9">
    <location>
        <begin position="239"/>
        <end position="296"/>
    </location>
</feature>
<evidence type="ECO:0000256" key="1">
    <source>
        <dbReference type="ARBA" id="ARBA00004123"/>
    </source>
</evidence>
<feature type="DNA-binding region" description="Homeobox" evidence="8">
    <location>
        <begin position="146"/>
        <end position="208"/>
    </location>
</feature>
<dbReference type="GO" id="GO:0001654">
    <property type="term" value="P:eye development"/>
    <property type="evidence" value="ECO:0007669"/>
    <property type="project" value="UniProtKB-ARBA"/>
</dbReference>
<accession>A0AAW1CH18</accession>
<protein>
    <recommendedName>
        <fullName evidence="10">Homeobox domain-containing protein</fullName>
    </recommendedName>
</protein>
<comment type="subcellular location">
    <subcellularLocation>
        <location evidence="1 8">Nucleus</location>
    </subcellularLocation>
</comment>
<keyword evidence="5" id="KW-0804">Transcription</keyword>
<dbReference type="GO" id="GO:0048646">
    <property type="term" value="P:anatomical structure formation involved in morphogenesis"/>
    <property type="evidence" value="ECO:0007669"/>
    <property type="project" value="UniProtKB-ARBA"/>
</dbReference>